<name>A0A6J4SKW5_9ACTN</name>
<protein>
    <submittedName>
        <fullName evidence="2">Uncharacterized protein</fullName>
    </submittedName>
</protein>
<feature type="compositionally biased region" description="Low complexity" evidence="1">
    <location>
        <begin position="1"/>
        <end position="15"/>
    </location>
</feature>
<dbReference type="AlphaFoldDB" id="A0A6J4SKW5"/>
<dbReference type="EMBL" id="CADCVQ010000083">
    <property type="protein sequence ID" value="CAA9501915.1"/>
    <property type="molecule type" value="Genomic_DNA"/>
</dbReference>
<feature type="compositionally biased region" description="Basic residues" evidence="1">
    <location>
        <begin position="54"/>
        <end position="65"/>
    </location>
</feature>
<accession>A0A6J4SKW5</accession>
<evidence type="ECO:0000256" key="1">
    <source>
        <dbReference type="SAM" id="MobiDB-lite"/>
    </source>
</evidence>
<proteinExistence type="predicted"/>
<feature type="region of interest" description="Disordered" evidence="1">
    <location>
        <begin position="46"/>
        <end position="65"/>
    </location>
</feature>
<reference evidence="2" key="1">
    <citation type="submission" date="2020-02" db="EMBL/GenBank/DDBJ databases">
        <authorList>
            <person name="Meier V. D."/>
        </authorList>
    </citation>
    <scope>NUCLEOTIDE SEQUENCE</scope>
    <source>
        <strain evidence="2">AVDCRST_MAG67</strain>
    </source>
</reference>
<sequence>WPSPSRSSPTRGPRSAVPSTRWPRRSTTPARSATVPAARTACARCAVTTPAARSSRRRRTTTTTT</sequence>
<organism evidence="2">
    <name type="scientific">uncultured Solirubrobacteraceae bacterium</name>
    <dbReference type="NCBI Taxonomy" id="1162706"/>
    <lineage>
        <taxon>Bacteria</taxon>
        <taxon>Bacillati</taxon>
        <taxon>Actinomycetota</taxon>
        <taxon>Thermoleophilia</taxon>
        <taxon>Solirubrobacterales</taxon>
        <taxon>Solirubrobacteraceae</taxon>
        <taxon>environmental samples</taxon>
    </lineage>
</organism>
<evidence type="ECO:0000313" key="2">
    <source>
        <dbReference type="EMBL" id="CAA9501915.1"/>
    </source>
</evidence>
<feature type="region of interest" description="Disordered" evidence="1">
    <location>
        <begin position="1"/>
        <end position="39"/>
    </location>
</feature>
<feature type="non-terminal residue" evidence="2">
    <location>
        <position position="65"/>
    </location>
</feature>
<gene>
    <name evidence="2" type="ORF">AVDCRST_MAG67-1943</name>
</gene>
<feature type="non-terminal residue" evidence="2">
    <location>
        <position position="1"/>
    </location>
</feature>